<feature type="signal peptide" evidence="2">
    <location>
        <begin position="1"/>
        <end position="32"/>
    </location>
</feature>
<dbReference type="RefSeq" id="WP_229718571.1">
    <property type="nucleotide sequence ID" value="NZ_BMMH01000001.1"/>
</dbReference>
<keyword evidence="5" id="KW-1185">Reference proteome</keyword>
<comment type="caution">
    <text evidence="4">The sequence shown here is derived from an EMBL/GenBank/DDBJ whole genome shotgun (WGS) entry which is preliminary data.</text>
</comment>
<evidence type="ECO:0000259" key="3">
    <source>
        <dbReference type="Pfam" id="PF26526"/>
    </source>
</evidence>
<dbReference type="Pfam" id="PF26526">
    <property type="entry name" value="DUF8175"/>
    <property type="match status" value="1"/>
</dbReference>
<feature type="region of interest" description="Disordered" evidence="1">
    <location>
        <begin position="192"/>
        <end position="216"/>
    </location>
</feature>
<dbReference type="Proteomes" id="UP000638263">
    <property type="component" value="Unassembled WGS sequence"/>
</dbReference>
<gene>
    <name evidence="4" type="ORF">GCM10011588_05810</name>
</gene>
<dbReference type="EMBL" id="BMMH01000001">
    <property type="protein sequence ID" value="GGK94213.1"/>
    <property type="molecule type" value="Genomic_DNA"/>
</dbReference>
<name>A0A917R842_9NOCA</name>
<proteinExistence type="predicted"/>
<dbReference type="InterPro" id="IPR058488">
    <property type="entry name" value="DUF8175"/>
</dbReference>
<reference evidence="4" key="2">
    <citation type="submission" date="2020-09" db="EMBL/GenBank/DDBJ databases">
        <authorList>
            <person name="Sun Q."/>
            <person name="Zhou Y."/>
        </authorList>
    </citation>
    <scope>NUCLEOTIDE SEQUENCE</scope>
    <source>
        <strain evidence="4">CGMCC 4.3508</strain>
    </source>
</reference>
<accession>A0A917R842</accession>
<protein>
    <recommendedName>
        <fullName evidence="3">DUF8175 domain-containing protein</fullName>
    </recommendedName>
</protein>
<organism evidence="4 5">
    <name type="scientific">Nocardia jinanensis</name>
    <dbReference type="NCBI Taxonomy" id="382504"/>
    <lineage>
        <taxon>Bacteria</taxon>
        <taxon>Bacillati</taxon>
        <taxon>Actinomycetota</taxon>
        <taxon>Actinomycetes</taxon>
        <taxon>Mycobacteriales</taxon>
        <taxon>Nocardiaceae</taxon>
        <taxon>Nocardia</taxon>
    </lineage>
</organism>
<evidence type="ECO:0000313" key="4">
    <source>
        <dbReference type="EMBL" id="GGK94213.1"/>
    </source>
</evidence>
<sequence length="216" mass="22838">MNSTVIPAARRAVRPSARWAARLLSVALLSGAAGCGGGDAAAPPDLSAPPTNVRWLPFQGVSLPHTDQGPAAETDGAATSFEHSPIGAGVAAVVHAVRLSIADDGQWSSIAAREVVPGPAKDEWAVNRVQLSISGPADPVYAPRLLGYRITGYSDQRATVDVYTEYSDSSKAVNHTIVEWFAQDWRLRLPDPQSTTRPIDPVAELPSDTVKLEAPK</sequence>
<evidence type="ECO:0000256" key="2">
    <source>
        <dbReference type="SAM" id="SignalP"/>
    </source>
</evidence>
<evidence type="ECO:0000313" key="5">
    <source>
        <dbReference type="Proteomes" id="UP000638263"/>
    </source>
</evidence>
<evidence type="ECO:0000256" key="1">
    <source>
        <dbReference type="SAM" id="MobiDB-lite"/>
    </source>
</evidence>
<keyword evidence="2" id="KW-0732">Signal</keyword>
<feature type="domain" description="DUF8175" evidence="3">
    <location>
        <begin position="34"/>
        <end position="198"/>
    </location>
</feature>
<dbReference type="AlphaFoldDB" id="A0A917R842"/>
<feature type="chain" id="PRO_5038605414" description="DUF8175 domain-containing protein" evidence="2">
    <location>
        <begin position="33"/>
        <end position="216"/>
    </location>
</feature>
<reference evidence="4" key="1">
    <citation type="journal article" date="2014" name="Int. J. Syst. Evol. Microbiol.">
        <title>Complete genome sequence of Corynebacterium casei LMG S-19264T (=DSM 44701T), isolated from a smear-ripened cheese.</title>
        <authorList>
            <consortium name="US DOE Joint Genome Institute (JGI-PGF)"/>
            <person name="Walter F."/>
            <person name="Albersmeier A."/>
            <person name="Kalinowski J."/>
            <person name="Ruckert C."/>
        </authorList>
    </citation>
    <scope>NUCLEOTIDE SEQUENCE</scope>
    <source>
        <strain evidence="4">CGMCC 4.3508</strain>
    </source>
</reference>